<gene>
    <name evidence="1" type="ORF">J2Z22_001137</name>
</gene>
<accession>A0ABU3H471</accession>
<reference evidence="1 2" key="1">
    <citation type="submission" date="2023-07" db="EMBL/GenBank/DDBJ databases">
        <title>Genomic Encyclopedia of Type Strains, Phase IV (KMG-IV): sequencing the most valuable type-strain genomes for metagenomic binning, comparative biology and taxonomic classification.</title>
        <authorList>
            <person name="Goeker M."/>
        </authorList>
    </citation>
    <scope>NUCLEOTIDE SEQUENCE [LARGE SCALE GENOMIC DNA]</scope>
    <source>
        <strain evidence="1 2">T98</strain>
    </source>
</reference>
<proteinExistence type="predicted"/>
<sequence length="35" mass="4076">MAVRKDPDEWPRDGIRDYRGLGGHYFGLTESCTYI</sequence>
<keyword evidence="2" id="KW-1185">Reference proteome</keyword>
<organism evidence="1 2">
    <name type="scientific">Paenibacillus forsythiae</name>
    <dbReference type="NCBI Taxonomy" id="365616"/>
    <lineage>
        <taxon>Bacteria</taxon>
        <taxon>Bacillati</taxon>
        <taxon>Bacillota</taxon>
        <taxon>Bacilli</taxon>
        <taxon>Bacillales</taxon>
        <taxon>Paenibacillaceae</taxon>
        <taxon>Paenibacillus</taxon>
    </lineage>
</organism>
<dbReference type="EMBL" id="JAUSUY010000004">
    <property type="protein sequence ID" value="MDT3425618.1"/>
    <property type="molecule type" value="Genomic_DNA"/>
</dbReference>
<protein>
    <submittedName>
        <fullName evidence="1">Uncharacterized protein</fullName>
    </submittedName>
</protein>
<name>A0ABU3H471_9BACL</name>
<comment type="caution">
    <text evidence="1">The sequence shown here is derived from an EMBL/GenBank/DDBJ whole genome shotgun (WGS) entry which is preliminary data.</text>
</comment>
<evidence type="ECO:0000313" key="1">
    <source>
        <dbReference type="EMBL" id="MDT3425618.1"/>
    </source>
</evidence>
<evidence type="ECO:0000313" key="2">
    <source>
        <dbReference type="Proteomes" id="UP001248709"/>
    </source>
</evidence>
<dbReference type="Proteomes" id="UP001248709">
    <property type="component" value="Unassembled WGS sequence"/>
</dbReference>